<dbReference type="InterPro" id="IPR036278">
    <property type="entry name" value="Sialidase_sf"/>
</dbReference>
<name>A0ABT7N3E4_9MICO</name>
<dbReference type="EC" id="3.2.1.-" evidence="2"/>
<keyword evidence="3" id="KW-1185">Reference proteome</keyword>
<protein>
    <submittedName>
        <fullName evidence="2">Sialidase family protein</fullName>
        <ecNumber evidence="2">3.2.1.-</ecNumber>
    </submittedName>
</protein>
<evidence type="ECO:0000313" key="3">
    <source>
        <dbReference type="Proteomes" id="UP001235064"/>
    </source>
</evidence>
<keyword evidence="1" id="KW-0732">Signal</keyword>
<comment type="caution">
    <text evidence="2">The sequence shown here is derived from an EMBL/GenBank/DDBJ whole genome shotgun (WGS) entry which is preliminary data.</text>
</comment>
<feature type="signal peptide" evidence="1">
    <location>
        <begin position="1"/>
        <end position="32"/>
    </location>
</feature>
<evidence type="ECO:0000313" key="2">
    <source>
        <dbReference type="EMBL" id="MDL9981233.1"/>
    </source>
</evidence>
<evidence type="ECO:0000256" key="1">
    <source>
        <dbReference type="SAM" id="SignalP"/>
    </source>
</evidence>
<gene>
    <name evidence="2" type="ORF">QSV35_18020</name>
</gene>
<sequence>MSRSVTHVRVRIAATALAVAGLIAAGAAPGWASSPHGDRFTPSITAPWASGDGESIDSSVAAAGLCRSAPFDTAVAYAPTTNVDAIVKDADNNSGVSNFGCKTAQNETTIAVDPNHPNHIVVGANDYRVCCDSQGLNDGTVWAYVSWDSGTTWKNVQVPGFTKETGGTGAFSTVDSGGDPSLSFAPDGSGTLYYGNIVFNRSSNVNGVAVAVSHDGGMTWDKPNMVTYEAAANYFNDKAWVGAGPNGQVTITWTRFNQGPKGATYLSSPIVAAYSSNYGKSWNRQGSPVSDAAHPFDQGSMPVYDSHGTLYVAYEGTAANGQTDATIIARSTDGGRSFQNVEVGRVYDDLDCYPMYAGRQTLSGEHFRLNSYPSFSVDPATGQLAVVWADDQGAGTCGTGGTTFTGTTSAQVKLVTGAWGSLAGPMTITQGAGDKVFPGVSIYKGVVSASYYTRDYTATHNPALCNVITGAGSGIHVEPVASSVCLDYAARTSADGFASEQRLTSEGSNPYIQFADGSFIGDYSQIATGVDGVAHAAWTDFRGDPGLTPANQDVYVGSVR</sequence>
<dbReference type="SUPFAM" id="SSF50939">
    <property type="entry name" value="Sialidases"/>
    <property type="match status" value="1"/>
</dbReference>
<accession>A0ABT7N3E4</accession>
<keyword evidence="2" id="KW-0378">Hydrolase</keyword>
<reference evidence="2 3" key="1">
    <citation type="submission" date="2023-06" db="EMBL/GenBank/DDBJ databases">
        <title>Microbacterium sp. nov., isolated from a waste landfill.</title>
        <authorList>
            <person name="Wen W."/>
        </authorList>
    </citation>
    <scope>NUCLEOTIDE SEQUENCE [LARGE SCALE GENOMIC DNA]</scope>
    <source>
        <strain evidence="2 3">ASV49</strain>
    </source>
</reference>
<proteinExistence type="predicted"/>
<dbReference type="Proteomes" id="UP001235064">
    <property type="component" value="Unassembled WGS sequence"/>
</dbReference>
<organism evidence="2 3">
    <name type="scientific">Microbacterium candidum</name>
    <dbReference type="NCBI Taxonomy" id="3041922"/>
    <lineage>
        <taxon>Bacteria</taxon>
        <taxon>Bacillati</taxon>
        <taxon>Actinomycetota</taxon>
        <taxon>Actinomycetes</taxon>
        <taxon>Micrococcales</taxon>
        <taxon>Microbacteriaceae</taxon>
        <taxon>Microbacterium</taxon>
    </lineage>
</organism>
<dbReference type="Gene3D" id="2.120.10.10">
    <property type="match status" value="1"/>
</dbReference>
<keyword evidence="2" id="KW-0326">Glycosidase</keyword>
<dbReference type="EMBL" id="JASXSZ010000006">
    <property type="protein sequence ID" value="MDL9981233.1"/>
    <property type="molecule type" value="Genomic_DNA"/>
</dbReference>
<dbReference type="RefSeq" id="WP_286290261.1">
    <property type="nucleotide sequence ID" value="NZ_JASXSZ010000006.1"/>
</dbReference>
<feature type="chain" id="PRO_5045918761" evidence="1">
    <location>
        <begin position="33"/>
        <end position="560"/>
    </location>
</feature>
<dbReference type="GO" id="GO:0016798">
    <property type="term" value="F:hydrolase activity, acting on glycosyl bonds"/>
    <property type="evidence" value="ECO:0007669"/>
    <property type="project" value="UniProtKB-KW"/>
</dbReference>
<dbReference type="CDD" id="cd15482">
    <property type="entry name" value="Sialidase_non-viral"/>
    <property type="match status" value="1"/>
</dbReference>